<dbReference type="GO" id="GO:0000775">
    <property type="term" value="C:chromosome, centromeric region"/>
    <property type="evidence" value="ECO:0007669"/>
    <property type="project" value="TreeGrafter"/>
</dbReference>
<keyword evidence="3" id="KW-1185">Reference proteome</keyword>
<reference evidence="4 5" key="1">
    <citation type="submission" date="2025-04" db="UniProtKB">
        <authorList>
            <consortium name="RefSeq"/>
        </authorList>
    </citation>
    <scope>IDENTIFICATION</scope>
    <source>
        <tissue evidence="4 5">Whole sample</tissue>
    </source>
</reference>
<feature type="compositionally biased region" description="Basic and acidic residues" evidence="1">
    <location>
        <begin position="400"/>
        <end position="415"/>
    </location>
</feature>
<feature type="compositionally biased region" description="Basic residues" evidence="1">
    <location>
        <begin position="567"/>
        <end position="577"/>
    </location>
</feature>
<dbReference type="RefSeq" id="XP_022328685.1">
    <property type="nucleotide sequence ID" value="XM_022472977.1"/>
</dbReference>
<dbReference type="InterPro" id="IPR015216">
    <property type="entry name" value="SANTA"/>
</dbReference>
<gene>
    <name evidence="4 5 6 7" type="primary">LOC111127743</name>
</gene>
<organism evidence="3 7">
    <name type="scientific">Crassostrea virginica</name>
    <name type="common">Eastern oyster</name>
    <dbReference type="NCBI Taxonomy" id="6565"/>
    <lineage>
        <taxon>Eukaryota</taxon>
        <taxon>Metazoa</taxon>
        <taxon>Spiralia</taxon>
        <taxon>Lophotrochozoa</taxon>
        <taxon>Mollusca</taxon>
        <taxon>Bivalvia</taxon>
        <taxon>Autobranchia</taxon>
        <taxon>Pteriomorphia</taxon>
        <taxon>Ostreida</taxon>
        <taxon>Ostreoidea</taxon>
        <taxon>Ostreidae</taxon>
        <taxon>Crassostrea</taxon>
    </lineage>
</organism>
<dbReference type="GeneID" id="111127743"/>
<evidence type="ECO:0000313" key="5">
    <source>
        <dbReference type="RefSeq" id="XP_022328685.1"/>
    </source>
</evidence>
<dbReference type="InterPro" id="IPR039110">
    <property type="entry name" value="KNL2-like"/>
</dbReference>
<feature type="compositionally biased region" description="Basic and acidic residues" evidence="1">
    <location>
        <begin position="555"/>
        <end position="566"/>
    </location>
</feature>
<evidence type="ECO:0000313" key="6">
    <source>
        <dbReference type="RefSeq" id="XP_022328686.1"/>
    </source>
</evidence>
<dbReference type="RefSeq" id="XP_022328687.1">
    <property type="nucleotide sequence ID" value="XM_022472979.1"/>
</dbReference>
<name>A0A8B8DKI7_CRAVI</name>
<proteinExistence type="predicted"/>
<dbReference type="Proteomes" id="UP000694844">
    <property type="component" value="Chromosome 4"/>
</dbReference>
<feature type="region of interest" description="Disordered" evidence="1">
    <location>
        <begin position="322"/>
        <end position="447"/>
    </location>
</feature>
<evidence type="ECO:0000313" key="7">
    <source>
        <dbReference type="RefSeq" id="XP_022328687.1"/>
    </source>
</evidence>
<evidence type="ECO:0000256" key="1">
    <source>
        <dbReference type="SAM" id="MobiDB-lite"/>
    </source>
</evidence>
<feature type="region of interest" description="Disordered" evidence="1">
    <location>
        <begin position="701"/>
        <end position="762"/>
    </location>
</feature>
<evidence type="ECO:0000259" key="2">
    <source>
        <dbReference type="Pfam" id="PF09133"/>
    </source>
</evidence>
<protein>
    <submittedName>
        <fullName evidence="4 5">Mis18-binding protein 1-like</fullName>
    </submittedName>
</protein>
<accession>A0A8B8DKI7</accession>
<dbReference type="Pfam" id="PF09133">
    <property type="entry name" value="SANTA"/>
    <property type="match status" value="1"/>
</dbReference>
<feature type="region of interest" description="Disordered" evidence="1">
    <location>
        <begin position="550"/>
        <end position="598"/>
    </location>
</feature>
<dbReference type="PANTHER" id="PTHR16124">
    <property type="entry name" value="MIS18-BINDING PROTEIN 1"/>
    <property type="match status" value="1"/>
</dbReference>
<dbReference type="RefSeq" id="XP_022328684.1">
    <property type="nucleotide sequence ID" value="XM_022472976.1"/>
</dbReference>
<dbReference type="AlphaFoldDB" id="A0A8B8DKI7"/>
<feature type="compositionally biased region" description="Basic and acidic residues" evidence="1">
    <location>
        <begin position="363"/>
        <end position="374"/>
    </location>
</feature>
<feature type="compositionally biased region" description="Basic and acidic residues" evidence="1">
    <location>
        <begin position="710"/>
        <end position="730"/>
    </location>
</feature>
<dbReference type="KEGG" id="cvn:111127743"/>
<feature type="compositionally biased region" description="Basic and acidic residues" evidence="1">
    <location>
        <begin position="324"/>
        <end position="338"/>
    </location>
</feature>
<feature type="compositionally biased region" description="Basic residues" evidence="1">
    <location>
        <begin position="339"/>
        <end position="362"/>
    </location>
</feature>
<feature type="domain" description="SANTA" evidence="2">
    <location>
        <begin position="203"/>
        <end position="288"/>
    </location>
</feature>
<sequence length="762" mass="86628">MERYFSASRSTEPQFLHSHIGPESRSFCSSTPIYRRYNHQDPCVRSVIPQCHVQIQPLRHSLRSQSQSCRPMLIHNSFSENSFEYHPNQNSVTSHQRWKNFMQHRSDKNAKNCSMDLFQDSYCHNTQMQNVRNGFSKGGPVQPPVPGMMRVVEENTGDRVISTSDEEDSYGNVSDTYPLSQETGSLAVECGSVKTFVQGSQALYSWIIKILPDKSGPCVEGKLREEDDTFWHSSLVTERLESHLVRTVSGKVYQLMGDMDLEEALFGGFDDKTCEEFACGFPLHWKDVVDQFFLRSATTNPPELTNNDIDDGDVSLIDETLIQSKEKENQEKPRLKSKDTKKKVKKAKKVVPPKPVTRARKKDKPERASSDGPERASSVRPEPASSVRPEQASPVRPKRVPSDRPERVLSVRLERAPSVQPEQTSSVPSGRGKAPSVKVKDTKKKTKKVERNLLSPAPSDSVKELCTPTGKLIQLDAVKTTRSGRAVKPVLAWYAGQSVTVDPKTNSYIVNHRTKYAESVLKDMTEFYKTRSYVSRKSAILNSSRISNTARPIVKKKEPVQEETKSSNKKKASKPKRSKEPKEPEIGLTAKRGTLKRKQQLRELVDHSNKLYQEDLFDGTPYRHHSKIPRLSDDKDEDVFSELSKKNPHMMNKMFTPMTRINLAPVSTKKTPTSGLTTDPKINRKDADRYIHKMNIHRRKLVTNKAKTSKSKEKSTIPDPHKKLFSKSDDLQNLLMQRCDSDSNHEDSGEESDYYFSKEEDN</sequence>
<dbReference type="PANTHER" id="PTHR16124:SF3">
    <property type="entry name" value="MIS18-BINDING PROTEIN 1"/>
    <property type="match status" value="1"/>
</dbReference>
<dbReference type="OrthoDB" id="118550at2759"/>
<evidence type="ECO:0000313" key="4">
    <source>
        <dbReference type="RefSeq" id="XP_022328684.1"/>
    </source>
</evidence>
<evidence type="ECO:0000313" key="3">
    <source>
        <dbReference type="Proteomes" id="UP000694844"/>
    </source>
</evidence>
<dbReference type="RefSeq" id="XP_022328686.1">
    <property type="nucleotide sequence ID" value="XM_022472978.1"/>
</dbReference>